<keyword evidence="1" id="KW-1185">Reference proteome</keyword>
<evidence type="ECO:0000313" key="2">
    <source>
        <dbReference type="RefSeq" id="XP_065670842.1"/>
    </source>
</evidence>
<dbReference type="PANTHER" id="PTHR46113">
    <property type="entry name" value="SNAC DOMAIN-CONTAINING PROTEIN"/>
    <property type="match status" value="1"/>
</dbReference>
<accession>A0ABM4D928</accession>
<proteinExistence type="predicted"/>
<evidence type="ECO:0000313" key="1">
    <source>
        <dbReference type="Proteomes" id="UP001652625"/>
    </source>
</evidence>
<protein>
    <submittedName>
        <fullName evidence="2">Uncharacterized protein LOC124807852 isoform X2</fullName>
    </submittedName>
</protein>
<gene>
    <name evidence="2" type="primary">LOC124807852</name>
</gene>
<organism evidence="1 2">
    <name type="scientific">Hydra vulgaris</name>
    <name type="common">Hydra</name>
    <name type="synonym">Hydra attenuata</name>
    <dbReference type="NCBI Taxonomy" id="6087"/>
    <lineage>
        <taxon>Eukaryota</taxon>
        <taxon>Metazoa</taxon>
        <taxon>Cnidaria</taxon>
        <taxon>Hydrozoa</taxon>
        <taxon>Hydroidolina</taxon>
        <taxon>Anthoathecata</taxon>
        <taxon>Aplanulata</taxon>
        <taxon>Hydridae</taxon>
        <taxon>Hydra</taxon>
    </lineage>
</organism>
<sequence>MQGACVLLEKWMCRPLIWFAYRHHIYELHIKHTALAVSGIVSNRPVDNLFKKIQNFWETIKLHINLNDLNRFEWSKRKGTFLEEKAFETKIYFECSLFTDNFPRGDYKHLAKLALVWLGSDKLANFKFRKPIAFYHARFLSKAIYYMIIELLTFNLQQFDIISAEEIATVHQVAEFTGLFHAIWFLKAPLAASSPCLDLCAIRDMIKYGSFNKTISTAAIKSLKNHLWFLTERNVVLAICDETLDNNTREKIAKKLFLYPKPSRLILGKPPCPNINITKIPELWELVGPQSWILIQQLNLSAIETEWMQVSSKDWNNFSGYRVLKKFIEKLTVVNDCAERGVKLIQDFTHMCQDEELKQSLMLSISSHRQKFSVNTKDKNFQKLFNMCYVIITLL</sequence>
<reference evidence="2" key="1">
    <citation type="submission" date="2025-08" db="UniProtKB">
        <authorList>
            <consortium name="RefSeq"/>
        </authorList>
    </citation>
    <scope>IDENTIFICATION</scope>
</reference>
<dbReference type="PANTHER" id="PTHR46113:SF1">
    <property type="entry name" value="PEPTIDASE M17 LEUCYL AMINOPEPTIDASE N-TERMINAL DOMAIN-CONTAINING PROTEIN"/>
    <property type="match status" value="1"/>
</dbReference>
<dbReference type="Proteomes" id="UP001652625">
    <property type="component" value="Chromosome 12"/>
</dbReference>
<dbReference type="RefSeq" id="XP_065670842.1">
    <property type="nucleotide sequence ID" value="XM_065814770.1"/>
</dbReference>
<dbReference type="GeneID" id="124807852"/>
<name>A0ABM4D928_HYDVU</name>